<protein>
    <submittedName>
        <fullName evidence="2">Uncharacterized protein</fullName>
    </submittedName>
</protein>
<evidence type="ECO:0000313" key="3">
    <source>
        <dbReference type="Proteomes" id="UP001179952"/>
    </source>
</evidence>
<feature type="compositionally biased region" description="Basic and acidic residues" evidence="1">
    <location>
        <begin position="51"/>
        <end position="60"/>
    </location>
</feature>
<evidence type="ECO:0000313" key="2">
    <source>
        <dbReference type="EMBL" id="KAK1273823.1"/>
    </source>
</evidence>
<reference evidence="2" key="2">
    <citation type="submission" date="2023-06" db="EMBL/GenBank/DDBJ databases">
        <authorList>
            <person name="Ma L."/>
            <person name="Liu K.-W."/>
            <person name="Li Z."/>
            <person name="Hsiao Y.-Y."/>
            <person name="Qi Y."/>
            <person name="Fu T."/>
            <person name="Tang G."/>
            <person name="Zhang D."/>
            <person name="Sun W.-H."/>
            <person name="Liu D.-K."/>
            <person name="Li Y."/>
            <person name="Chen G.-Z."/>
            <person name="Liu X.-D."/>
            <person name="Liao X.-Y."/>
            <person name="Jiang Y.-T."/>
            <person name="Yu X."/>
            <person name="Hao Y."/>
            <person name="Huang J."/>
            <person name="Zhao X.-W."/>
            <person name="Ke S."/>
            <person name="Chen Y.-Y."/>
            <person name="Wu W.-L."/>
            <person name="Hsu J.-L."/>
            <person name="Lin Y.-F."/>
            <person name="Huang M.-D."/>
            <person name="Li C.-Y."/>
            <person name="Huang L."/>
            <person name="Wang Z.-W."/>
            <person name="Zhao X."/>
            <person name="Zhong W.-Y."/>
            <person name="Peng D.-H."/>
            <person name="Ahmad S."/>
            <person name="Lan S."/>
            <person name="Zhang J.-S."/>
            <person name="Tsai W.-C."/>
            <person name="Van De Peer Y."/>
            <person name="Liu Z.-J."/>
        </authorList>
    </citation>
    <scope>NUCLEOTIDE SEQUENCE</scope>
    <source>
        <strain evidence="2">SCP</strain>
        <tissue evidence="2">Leaves</tissue>
    </source>
</reference>
<gene>
    <name evidence="2" type="ORF">QJS04_geneDACA009580</name>
</gene>
<keyword evidence="3" id="KW-1185">Reference proteome</keyword>
<dbReference type="AlphaFoldDB" id="A0AAV9BAP2"/>
<evidence type="ECO:0000256" key="1">
    <source>
        <dbReference type="SAM" id="MobiDB-lite"/>
    </source>
</evidence>
<organism evidence="2 3">
    <name type="scientific">Acorus gramineus</name>
    <name type="common">Dwarf sweet flag</name>
    <dbReference type="NCBI Taxonomy" id="55184"/>
    <lineage>
        <taxon>Eukaryota</taxon>
        <taxon>Viridiplantae</taxon>
        <taxon>Streptophyta</taxon>
        <taxon>Embryophyta</taxon>
        <taxon>Tracheophyta</taxon>
        <taxon>Spermatophyta</taxon>
        <taxon>Magnoliopsida</taxon>
        <taxon>Liliopsida</taxon>
        <taxon>Acoraceae</taxon>
        <taxon>Acorus</taxon>
    </lineage>
</organism>
<reference evidence="2" key="1">
    <citation type="journal article" date="2023" name="Nat. Commun.">
        <title>Diploid and tetraploid genomes of Acorus and the evolution of monocots.</title>
        <authorList>
            <person name="Ma L."/>
            <person name="Liu K.W."/>
            <person name="Li Z."/>
            <person name="Hsiao Y.Y."/>
            <person name="Qi Y."/>
            <person name="Fu T."/>
            <person name="Tang G.D."/>
            <person name="Zhang D."/>
            <person name="Sun W.H."/>
            <person name="Liu D.K."/>
            <person name="Li Y."/>
            <person name="Chen G.Z."/>
            <person name="Liu X.D."/>
            <person name="Liao X.Y."/>
            <person name="Jiang Y.T."/>
            <person name="Yu X."/>
            <person name="Hao Y."/>
            <person name="Huang J."/>
            <person name="Zhao X.W."/>
            <person name="Ke S."/>
            <person name="Chen Y.Y."/>
            <person name="Wu W.L."/>
            <person name="Hsu J.L."/>
            <person name="Lin Y.F."/>
            <person name="Huang M.D."/>
            <person name="Li C.Y."/>
            <person name="Huang L."/>
            <person name="Wang Z.W."/>
            <person name="Zhao X."/>
            <person name="Zhong W.Y."/>
            <person name="Peng D.H."/>
            <person name="Ahmad S."/>
            <person name="Lan S."/>
            <person name="Zhang J.S."/>
            <person name="Tsai W.C."/>
            <person name="Van de Peer Y."/>
            <person name="Liu Z.J."/>
        </authorList>
    </citation>
    <scope>NUCLEOTIDE SEQUENCE</scope>
    <source>
        <strain evidence="2">SCP</strain>
    </source>
</reference>
<feature type="region of interest" description="Disordered" evidence="1">
    <location>
        <begin position="1"/>
        <end position="21"/>
    </location>
</feature>
<accession>A0AAV9BAP2</accession>
<comment type="caution">
    <text evidence="2">The sequence shown here is derived from an EMBL/GenBank/DDBJ whole genome shotgun (WGS) entry which is preliminary data.</text>
</comment>
<sequence length="70" mass="7982">MISQKQMVSNPSKTLITPPNKTQIKEIKTKKSSHSLRPWWMPPPLQIQRSWGEEANRSEEGSYTLVGMAS</sequence>
<name>A0AAV9BAP2_ACOGR</name>
<feature type="region of interest" description="Disordered" evidence="1">
    <location>
        <begin position="50"/>
        <end position="70"/>
    </location>
</feature>
<proteinExistence type="predicted"/>
<dbReference type="Proteomes" id="UP001179952">
    <property type="component" value="Unassembled WGS sequence"/>
</dbReference>
<dbReference type="EMBL" id="JAUJYN010000004">
    <property type="protein sequence ID" value="KAK1273823.1"/>
    <property type="molecule type" value="Genomic_DNA"/>
</dbReference>